<dbReference type="EMBL" id="MPUH01000271">
    <property type="protein sequence ID" value="OMJ84379.1"/>
    <property type="molecule type" value="Genomic_DNA"/>
</dbReference>
<feature type="compositionally biased region" description="Basic residues" evidence="12">
    <location>
        <begin position="21"/>
        <end position="35"/>
    </location>
</feature>
<evidence type="ECO:0000256" key="3">
    <source>
        <dbReference type="ARBA" id="ARBA00022679"/>
    </source>
</evidence>
<dbReference type="SMART" id="SM00220">
    <property type="entry name" value="S_TKc"/>
    <property type="match status" value="1"/>
</dbReference>
<evidence type="ECO:0000256" key="12">
    <source>
        <dbReference type="SAM" id="MobiDB-lite"/>
    </source>
</evidence>
<keyword evidence="4 8" id="KW-0547">Nucleotide-binding</keyword>
<dbReference type="PROSITE" id="PS00107">
    <property type="entry name" value="PROTEIN_KINASE_ATP"/>
    <property type="match status" value="1"/>
</dbReference>
<evidence type="ECO:0000313" key="14">
    <source>
        <dbReference type="EMBL" id="OMJ84379.1"/>
    </source>
</evidence>
<dbReference type="GO" id="GO:0004674">
    <property type="term" value="F:protein serine/threonine kinase activity"/>
    <property type="evidence" value="ECO:0007669"/>
    <property type="project" value="UniProtKB-KW"/>
</dbReference>
<evidence type="ECO:0000256" key="10">
    <source>
        <dbReference type="PROSITE-ProRule" id="PRU10141"/>
    </source>
</evidence>
<evidence type="ECO:0000256" key="5">
    <source>
        <dbReference type="ARBA" id="ARBA00022777"/>
    </source>
</evidence>
<organism evidence="14 15">
    <name type="scientific">Stentor coeruleus</name>
    <dbReference type="NCBI Taxonomy" id="5963"/>
    <lineage>
        <taxon>Eukaryota</taxon>
        <taxon>Sar</taxon>
        <taxon>Alveolata</taxon>
        <taxon>Ciliophora</taxon>
        <taxon>Postciliodesmatophora</taxon>
        <taxon>Heterotrichea</taxon>
        <taxon>Heterotrichida</taxon>
        <taxon>Stentoridae</taxon>
        <taxon>Stentor</taxon>
    </lineage>
</organism>
<keyword evidence="15" id="KW-1185">Reference proteome</keyword>
<dbReference type="SUPFAM" id="SSF56112">
    <property type="entry name" value="Protein kinase-like (PK-like)"/>
    <property type="match status" value="1"/>
</dbReference>
<dbReference type="InterPro" id="IPR008271">
    <property type="entry name" value="Ser/Thr_kinase_AS"/>
</dbReference>
<name>A0A1R2C5X4_9CILI</name>
<dbReference type="PANTHER" id="PTHR24350">
    <property type="entry name" value="SERINE/THREONINE-PROTEIN KINASE IAL-RELATED"/>
    <property type="match status" value="1"/>
</dbReference>
<evidence type="ECO:0000256" key="6">
    <source>
        <dbReference type="ARBA" id="ARBA00022840"/>
    </source>
</evidence>
<keyword evidence="3" id="KW-0808">Transferase</keyword>
<feature type="domain" description="Protein kinase" evidence="13">
    <location>
        <begin position="134"/>
        <end position="387"/>
    </location>
</feature>
<dbReference type="Proteomes" id="UP000187209">
    <property type="component" value="Unassembled WGS sequence"/>
</dbReference>
<feature type="binding site" evidence="8 10">
    <location>
        <position position="163"/>
    </location>
    <ligand>
        <name>ATP</name>
        <dbReference type="ChEBI" id="CHEBI:30616"/>
    </ligand>
</feature>
<protein>
    <recommendedName>
        <fullName evidence="13">Protein kinase domain-containing protein</fullName>
    </recommendedName>
</protein>
<feature type="region of interest" description="Disordered" evidence="12">
    <location>
        <begin position="65"/>
        <end position="88"/>
    </location>
</feature>
<dbReference type="FunFam" id="3.30.200.20:FF:000042">
    <property type="entry name" value="Aurora kinase A"/>
    <property type="match status" value="1"/>
</dbReference>
<comment type="similarity">
    <text evidence="11">Belongs to the protein kinase superfamily.</text>
</comment>
<sequence>MLAKYLAAGSRQNSPQEPRHSSRTRKEKKIPHRRAASNAGSPAVTRPSLDTGRIVTLETELISQEQNFKNEHKRTSSNDRKYTHSASAKSLGSFSDIETFKKEQEEQSKKEKILHSLLNSIKSGNLIPTNTNFYLIGKQLGKGAFGKVYLGLHRLTGLKVAIKTIDKSIIQDDRTRRKVFQEVYVMKKINHQNVIRLLEVFESPKHLMIVLEYSGGGDLLKLVKTRGSLTELEGKHIFSQLIEAIQACHTKNIIHRDVKLDNILITTDFTCIKLCDFGVSRSVKPGEKIYDQCGTPAYLAPEIIADRGYDPFYVDIWSMGVLLYAILTGTVPFRAKTLPELHKLILRCKYDMPDCLSLNAQDLIRRMLNPVPYMRISLEEMKIHPWFIDDENGFIEDSIIPRFAGGFMCSYRKTSEKEILMRMKGLGFPCEFVYQSLKFREINHVTATYYLLEISNMI</sequence>
<dbReference type="CDD" id="cd14003">
    <property type="entry name" value="STKc_AMPK-like"/>
    <property type="match status" value="1"/>
</dbReference>
<dbReference type="AlphaFoldDB" id="A0A1R2C5X4"/>
<evidence type="ECO:0000256" key="1">
    <source>
        <dbReference type="ARBA" id="ARBA00011245"/>
    </source>
</evidence>
<feature type="compositionally biased region" description="Basic and acidic residues" evidence="12">
    <location>
        <begin position="68"/>
        <end position="82"/>
    </location>
</feature>
<dbReference type="OrthoDB" id="295513at2759"/>
<evidence type="ECO:0000256" key="2">
    <source>
        <dbReference type="ARBA" id="ARBA00022527"/>
    </source>
</evidence>
<evidence type="ECO:0000256" key="8">
    <source>
        <dbReference type="PIRSR" id="PIRSR630616-2"/>
    </source>
</evidence>
<dbReference type="InterPro" id="IPR017441">
    <property type="entry name" value="Protein_kinase_ATP_BS"/>
</dbReference>
<comment type="subunit">
    <text evidence="1">Monomer.</text>
</comment>
<evidence type="ECO:0000256" key="9">
    <source>
        <dbReference type="PIRSR" id="PIRSR630616-3"/>
    </source>
</evidence>
<dbReference type="InterPro" id="IPR011009">
    <property type="entry name" value="Kinase-like_dom_sf"/>
</dbReference>
<gene>
    <name evidence="14" type="ORF">SteCoe_14533</name>
</gene>
<dbReference type="PROSITE" id="PS00108">
    <property type="entry name" value="PROTEIN_KINASE_ST"/>
    <property type="match status" value="1"/>
</dbReference>
<dbReference type="InterPro" id="IPR030616">
    <property type="entry name" value="Aur-like"/>
</dbReference>
<feature type="cross-link" description="Glycyl lysine isopeptide (Lys-Gly) (interchain with G-Cter in SUMO2)" evidence="9">
    <location>
        <position position="259"/>
    </location>
</feature>
<evidence type="ECO:0000313" key="15">
    <source>
        <dbReference type="Proteomes" id="UP000187209"/>
    </source>
</evidence>
<evidence type="ECO:0000256" key="11">
    <source>
        <dbReference type="RuleBase" id="RU000304"/>
    </source>
</evidence>
<keyword evidence="6 8" id="KW-0067">ATP-binding</keyword>
<dbReference type="GO" id="GO:0005524">
    <property type="term" value="F:ATP binding"/>
    <property type="evidence" value="ECO:0007669"/>
    <property type="project" value="UniProtKB-UniRule"/>
</dbReference>
<dbReference type="PROSITE" id="PS50011">
    <property type="entry name" value="PROTEIN_KINASE_DOM"/>
    <property type="match status" value="1"/>
</dbReference>
<feature type="region of interest" description="Disordered" evidence="12">
    <location>
        <begin position="1"/>
        <end position="51"/>
    </location>
</feature>
<evidence type="ECO:0000256" key="4">
    <source>
        <dbReference type="ARBA" id="ARBA00022741"/>
    </source>
</evidence>
<keyword evidence="2 11" id="KW-0723">Serine/threonine-protein kinase</keyword>
<dbReference type="FunFam" id="1.10.510.10:FF:000571">
    <property type="entry name" value="Maternal embryonic leucine zipper kinase"/>
    <property type="match status" value="1"/>
</dbReference>
<feature type="binding site" evidence="8">
    <location>
        <position position="276"/>
    </location>
    <ligand>
        <name>ATP</name>
        <dbReference type="ChEBI" id="CHEBI:30616"/>
    </ligand>
</feature>
<evidence type="ECO:0000256" key="7">
    <source>
        <dbReference type="PIRSR" id="PIRSR630616-1"/>
    </source>
</evidence>
<dbReference type="Gene3D" id="1.10.510.10">
    <property type="entry name" value="Transferase(Phosphotransferase) domain 1"/>
    <property type="match status" value="1"/>
</dbReference>
<evidence type="ECO:0000259" key="13">
    <source>
        <dbReference type="PROSITE" id="PS50011"/>
    </source>
</evidence>
<dbReference type="Pfam" id="PF00069">
    <property type="entry name" value="Pkinase"/>
    <property type="match status" value="1"/>
</dbReference>
<dbReference type="InterPro" id="IPR000719">
    <property type="entry name" value="Prot_kinase_dom"/>
</dbReference>
<comment type="caution">
    <text evidence="14">The sequence shown here is derived from an EMBL/GenBank/DDBJ whole genome shotgun (WGS) entry which is preliminary data.</text>
</comment>
<proteinExistence type="inferred from homology"/>
<reference evidence="14 15" key="1">
    <citation type="submission" date="2016-11" db="EMBL/GenBank/DDBJ databases">
        <title>The macronuclear genome of Stentor coeruleus: a giant cell with tiny introns.</title>
        <authorList>
            <person name="Slabodnick M."/>
            <person name="Ruby J.G."/>
            <person name="Reiff S.B."/>
            <person name="Swart E.C."/>
            <person name="Gosai S."/>
            <person name="Prabakaran S."/>
            <person name="Witkowska E."/>
            <person name="Larue G.E."/>
            <person name="Fisher S."/>
            <person name="Freeman R.M."/>
            <person name="Gunawardena J."/>
            <person name="Chu W."/>
            <person name="Stover N.A."/>
            <person name="Gregory B.D."/>
            <person name="Nowacki M."/>
            <person name="Derisi J."/>
            <person name="Roy S.W."/>
            <person name="Marshall W.F."/>
            <person name="Sood P."/>
        </authorList>
    </citation>
    <scope>NUCLEOTIDE SEQUENCE [LARGE SCALE GENOMIC DNA]</scope>
    <source>
        <strain evidence="14">WM001</strain>
    </source>
</reference>
<keyword evidence="5" id="KW-0418">Kinase</keyword>
<accession>A0A1R2C5X4</accession>
<feature type="active site" description="Proton acceptor" evidence="7">
    <location>
        <position position="257"/>
    </location>
</feature>